<accession>A0A1V6V0V7</accession>
<dbReference type="EMBL" id="MOOB01000664">
    <property type="protein sequence ID" value="OQE44083.1"/>
    <property type="molecule type" value="Genomic_DNA"/>
</dbReference>
<organism evidence="2 3">
    <name type="scientific">Penicillium nalgiovense</name>
    <dbReference type="NCBI Taxonomy" id="60175"/>
    <lineage>
        <taxon>Eukaryota</taxon>
        <taxon>Fungi</taxon>
        <taxon>Dikarya</taxon>
        <taxon>Ascomycota</taxon>
        <taxon>Pezizomycotina</taxon>
        <taxon>Eurotiomycetes</taxon>
        <taxon>Eurotiomycetidae</taxon>
        <taxon>Eurotiales</taxon>
        <taxon>Aspergillaceae</taxon>
        <taxon>Penicillium</taxon>
    </lineage>
</organism>
<feature type="compositionally biased region" description="Basic residues" evidence="1">
    <location>
        <begin position="10"/>
        <end position="23"/>
    </location>
</feature>
<evidence type="ECO:0000313" key="2">
    <source>
        <dbReference type="EMBL" id="OQE44083.1"/>
    </source>
</evidence>
<feature type="region of interest" description="Disordered" evidence="1">
    <location>
        <begin position="1"/>
        <end position="58"/>
    </location>
</feature>
<sequence length="58" mass="6493">VDRSVESLRGKKYHILRKQRRTGAKVPGRSSKQKRTSNVRRSLVDSGARSTLPDNTSA</sequence>
<dbReference type="Proteomes" id="UP000191691">
    <property type="component" value="Unassembled WGS sequence"/>
</dbReference>
<feature type="non-terminal residue" evidence="2">
    <location>
        <position position="1"/>
    </location>
</feature>
<feature type="compositionally biased region" description="Polar residues" evidence="1">
    <location>
        <begin position="48"/>
        <end position="58"/>
    </location>
</feature>
<gene>
    <name evidence="2" type="ORF">PENNAL_c0664G00817</name>
</gene>
<keyword evidence="3" id="KW-1185">Reference proteome</keyword>
<comment type="caution">
    <text evidence="2">The sequence shown here is derived from an EMBL/GenBank/DDBJ whole genome shotgun (WGS) entry which is preliminary data.</text>
</comment>
<proteinExistence type="predicted"/>
<dbReference type="AlphaFoldDB" id="A0A1V6V0V7"/>
<evidence type="ECO:0000313" key="3">
    <source>
        <dbReference type="Proteomes" id="UP000191691"/>
    </source>
</evidence>
<protein>
    <submittedName>
        <fullName evidence="2">Uncharacterized protein</fullName>
    </submittedName>
</protein>
<reference evidence="3" key="1">
    <citation type="journal article" date="2017" name="Nat. Microbiol.">
        <title>Global analysis of biosynthetic gene clusters reveals vast potential of secondary metabolite production in Penicillium species.</title>
        <authorList>
            <person name="Nielsen J.C."/>
            <person name="Grijseels S."/>
            <person name="Prigent S."/>
            <person name="Ji B."/>
            <person name="Dainat J."/>
            <person name="Nielsen K.F."/>
            <person name="Frisvad J.C."/>
            <person name="Workman M."/>
            <person name="Nielsen J."/>
        </authorList>
    </citation>
    <scope>NUCLEOTIDE SEQUENCE [LARGE SCALE GENOMIC DNA]</scope>
    <source>
        <strain evidence="3">IBT 13039</strain>
    </source>
</reference>
<name>A0A1V6V0V7_PENNA</name>
<evidence type="ECO:0000256" key="1">
    <source>
        <dbReference type="SAM" id="MobiDB-lite"/>
    </source>
</evidence>